<evidence type="ECO:0000256" key="8">
    <source>
        <dbReference type="PROSITE-ProRule" id="PRU00169"/>
    </source>
</evidence>
<name>A0AAX3M912_9BACL</name>
<dbReference type="Proteomes" id="UP001220509">
    <property type="component" value="Chromosome"/>
</dbReference>
<feature type="domain" description="HTH araC/xylS-type" evidence="9">
    <location>
        <begin position="345"/>
        <end position="444"/>
    </location>
</feature>
<protein>
    <submittedName>
        <fullName evidence="11">Helix-turn-helix domain-containing protein</fullName>
    </submittedName>
</protein>
<dbReference type="InterPro" id="IPR001789">
    <property type="entry name" value="Sig_transdc_resp-reg_receiver"/>
</dbReference>
<dbReference type="PROSITE" id="PS01124">
    <property type="entry name" value="HTH_ARAC_FAMILY_2"/>
    <property type="match status" value="1"/>
</dbReference>
<proteinExistence type="predicted"/>
<evidence type="ECO:0000313" key="11">
    <source>
        <dbReference type="EMBL" id="WCT57891.1"/>
    </source>
</evidence>
<accession>A0AAX3M912</accession>
<keyword evidence="2" id="KW-0963">Cytoplasm</keyword>
<evidence type="ECO:0000256" key="5">
    <source>
        <dbReference type="ARBA" id="ARBA00023015"/>
    </source>
</evidence>
<gene>
    <name evidence="11" type="ORF">PQ456_10355</name>
</gene>
<dbReference type="PRINTS" id="PR00032">
    <property type="entry name" value="HTHARAC"/>
</dbReference>
<keyword evidence="7" id="KW-0804">Transcription</keyword>
<dbReference type="GO" id="GO:0005737">
    <property type="term" value="C:cytoplasm"/>
    <property type="evidence" value="ECO:0007669"/>
    <property type="project" value="UniProtKB-SubCell"/>
</dbReference>
<dbReference type="InterPro" id="IPR020449">
    <property type="entry name" value="Tscrpt_reg_AraC-type_HTH"/>
</dbReference>
<dbReference type="InterPro" id="IPR051552">
    <property type="entry name" value="HptR"/>
</dbReference>
<dbReference type="InterPro" id="IPR009057">
    <property type="entry name" value="Homeodomain-like_sf"/>
</dbReference>
<evidence type="ECO:0000259" key="10">
    <source>
        <dbReference type="PROSITE" id="PS50110"/>
    </source>
</evidence>
<dbReference type="PROSITE" id="PS50110">
    <property type="entry name" value="RESPONSE_REGULATORY"/>
    <property type="match status" value="1"/>
</dbReference>
<dbReference type="InterPro" id="IPR018060">
    <property type="entry name" value="HTH_AraC"/>
</dbReference>
<keyword evidence="4" id="KW-0902">Two-component regulatory system</keyword>
<evidence type="ECO:0000256" key="6">
    <source>
        <dbReference type="ARBA" id="ARBA00023125"/>
    </source>
</evidence>
<dbReference type="AlphaFoldDB" id="A0AAX3M912"/>
<dbReference type="GO" id="GO:0043565">
    <property type="term" value="F:sequence-specific DNA binding"/>
    <property type="evidence" value="ECO:0007669"/>
    <property type="project" value="InterPro"/>
</dbReference>
<dbReference type="SMART" id="SM00342">
    <property type="entry name" value="HTH_ARAC"/>
    <property type="match status" value="1"/>
</dbReference>
<feature type="modified residue" description="4-aspartylphosphate" evidence="8">
    <location>
        <position position="55"/>
    </location>
</feature>
<dbReference type="PANTHER" id="PTHR42713:SF3">
    <property type="entry name" value="TRANSCRIPTIONAL REGULATORY PROTEIN HPTR"/>
    <property type="match status" value="1"/>
</dbReference>
<dbReference type="PANTHER" id="PTHR42713">
    <property type="entry name" value="HISTIDINE KINASE-RELATED"/>
    <property type="match status" value="1"/>
</dbReference>
<evidence type="ECO:0000256" key="3">
    <source>
        <dbReference type="ARBA" id="ARBA00022553"/>
    </source>
</evidence>
<feature type="domain" description="Response regulatory" evidence="10">
    <location>
        <begin position="3"/>
        <end position="120"/>
    </location>
</feature>
<evidence type="ECO:0000256" key="7">
    <source>
        <dbReference type="ARBA" id="ARBA00023163"/>
    </source>
</evidence>
<dbReference type="EMBL" id="CP117416">
    <property type="protein sequence ID" value="WCT57891.1"/>
    <property type="molecule type" value="Genomic_DNA"/>
</dbReference>
<comment type="subcellular location">
    <subcellularLocation>
        <location evidence="1">Cytoplasm</location>
    </subcellularLocation>
</comment>
<dbReference type="RefSeq" id="WP_273616051.1">
    <property type="nucleotide sequence ID" value="NZ_CP117416.1"/>
</dbReference>
<sequence length="446" mass="52204">MYNILMLDDDQEMIATISPLLLHSGLNIQHIFSATTFSQGLDYIREYDIDLLITDLEVEGLNGIDDMQQVKLIKPSIEIIVVSTHNTFEYAQAAIRLGVKNYLIKPLELEPFLDSVREVLLHVNIARPAIEHTHWAQGNHFQMQRHTIQNHIKLNQLFAPHAYIPQEESVYQSLGLHGPYYAMIKIQYQPLTSNQVALTVADHYLLNYAVMNLAVELVHNQWNSVTFETDECEVNMIMQWDETSYLQGWHHKIRQLNQLGQLLHNHINNYLHIPNVIGISQILKGNEFINQLNIQAHRALMWHTQYPDHHVFYYGDMYWKKHEVSEPTAVIEENKGKNPYNLIVSQVKAYIEKCYGQKGLTIHDVAKKNHVSPNYLSYLFKKNTGFNLWEYVIKLRMEESRNLLLETDLRRYEVAERVGYESPEHFSKIFKRYYGISPSEFKQLQA</sequence>
<dbReference type="Pfam" id="PF12833">
    <property type="entry name" value="HTH_18"/>
    <property type="match status" value="1"/>
</dbReference>
<evidence type="ECO:0000256" key="4">
    <source>
        <dbReference type="ARBA" id="ARBA00023012"/>
    </source>
</evidence>
<evidence type="ECO:0000313" key="12">
    <source>
        <dbReference type="Proteomes" id="UP001220509"/>
    </source>
</evidence>
<evidence type="ECO:0000256" key="1">
    <source>
        <dbReference type="ARBA" id="ARBA00004496"/>
    </source>
</evidence>
<organism evidence="11 12">
    <name type="scientific">Paenibacillus kyungheensis</name>
    <dbReference type="NCBI Taxonomy" id="1452732"/>
    <lineage>
        <taxon>Bacteria</taxon>
        <taxon>Bacillati</taxon>
        <taxon>Bacillota</taxon>
        <taxon>Bacilli</taxon>
        <taxon>Bacillales</taxon>
        <taxon>Paenibacillaceae</taxon>
        <taxon>Paenibacillus</taxon>
    </lineage>
</organism>
<dbReference type="SMART" id="SM00448">
    <property type="entry name" value="REC"/>
    <property type="match status" value="1"/>
</dbReference>
<evidence type="ECO:0000259" key="9">
    <source>
        <dbReference type="PROSITE" id="PS01124"/>
    </source>
</evidence>
<dbReference type="InterPro" id="IPR011006">
    <property type="entry name" value="CheY-like_superfamily"/>
</dbReference>
<keyword evidence="5" id="KW-0805">Transcription regulation</keyword>
<dbReference type="KEGG" id="pka:PQ456_10355"/>
<dbReference type="SUPFAM" id="SSF46689">
    <property type="entry name" value="Homeodomain-like"/>
    <property type="match status" value="1"/>
</dbReference>
<dbReference type="SUPFAM" id="SSF52172">
    <property type="entry name" value="CheY-like"/>
    <property type="match status" value="1"/>
</dbReference>
<keyword evidence="6" id="KW-0238">DNA-binding</keyword>
<dbReference type="Gene3D" id="1.10.10.60">
    <property type="entry name" value="Homeodomain-like"/>
    <property type="match status" value="2"/>
</dbReference>
<keyword evidence="12" id="KW-1185">Reference proteome</keyword>
<reference evidence="11 12" key="1">
    <citation type="submission" date="2023-02" db="EMBL/GenBank/DDBJ databases">
        <title>Genome sequence of Paenibacillus kyungheensis KACC 18744.</title>
        <authorList>
            <person name="Kim S."/>
            <person name="Heo J."/>
            <person name="Kwon S.-W."/>
        </authorList>
    </citation>
    <scope>NUCLEOTIDE SEQUENCE [LARGE SCALE GENOMIC DNA]</scope>
    <source>
        <strain evidence="11 12">KACC 18744</strain>
    </source>
</reference>
<dbReference type="Pfam" id="PF00072">
    <property type="entry name" value="Response_reg"/>
    <property type="match status" value="1"/>
</dbReference>
<keyword evidence="3 8" id="KW-0597">Phosphoprotein</keyword>
<dbReference type="Gene3D" id="3.40.50.2300">
    <property type="match status" value="1"/>
</dbReference>
<dbReference type="GO" id="GO:0000160">
    <property type="term" value="P:phosphorelay signal transduction system"/>
    <property type="evidence" value="ECO:0007669"/>
    <property type="project" value="UniProtKB-KW"/>
</dbReference>
<evidence type="ECO:0000256" key="2">
    <source>
        <dbReference type="ARBA" id="ARBA00022490"/>
    </source>
</evidence>
<dbReference type="GO" id="GO:0003700">
    <property type="term" value="F:DNA-binding transcription factor activity"/>
    <property type="evidence" value="ECO:0007669"/>
    <property type="project" value="InterPro"/>
</dbReference>